<accession>A0A171AHR1</accession>
<dbReference type="Gene3D" id="3.30.70.1440">
    <property type="entry name" value="Multidrug efflux transporter AcrB pore domain"/>
    <property type="match status" value="1"/>
</dbReference>
<dbReference type="PRINTS" id="PR00702">
    <property type="entry name" value="ACRIFLAVINRP"/>
</dbReference>
<keyword evidence="5" id="KW-1185">Reference proteome</keyword>
<evidence type="ECO:0000256" key="1">
    <source>
        <dbReference type="ARBA" id="ARBA00007613"/>
    </source>
</evidence>
<dbReference type="PANTHER" id="PTHR32063">
    <property type="match status" value="1"/>
</dbReference>
<evidence type="ECO:0000313" key="4">
    <source>
        <dbReference type="EMBL" id="GAT63756.1"/>
    </source>
</evidence>
<feature type="transmembrane region" description="Helical" evidence="3">
    <location>
        <begin position="21"/>
        <end position="38"/>
    </location>
</feature>
<dbReference type="PANTHER" id="PTHR32063:SF18">
    <property type="entry name" value="CATION EFFLUX SYSTEM PROTEIN"/>
    <property type="match status" value="1"/>
</dbReference>
<name>A0A171AHR1_9BACT</name>
<reference evidence="5" key="2">
    <citation type="journal article" date="2017" name="Genome Announc.">
        <title>Draft genome sequence of Paludibacter jiangxiensis NM7(T), a propionate-producing fermentative bacterium.</title>
        <authorList>
            <person name="Qiu Y.-L."/>
            <person name="Tourlousse D.M."/>
            <person name="Matsuura N."/>
            <person name="Ohashi A."/>
            <person name="Sekiguchi Y."/>
        </authorList>
    </citation>
    <scope>NUCLEOTIDE SEQUENCE [LARGE SCALE GENOMIC DNA]</scope>
    <source>
        <strain evidence="5">NM7</strain>
    </source>
</reference>
<dbReference type="GO" id="GO:0005886">
    <property type="term" value="C:plasma membrane"/>
    <property type="evidence" value="ECO:0007669"/>
    <property type="project" value="TreeGrafter"/>
</dbReference>
<dbReference type="SUPFAM" id="SSF82693">
    <property type="entry name" value="Multidrug efflux transporter AcrB pore domain, PN1, PN2, PC1 and PC2 subdomains"/>
    <property type="match status" value="3"/>
</dbReference>
<organism evidence="4 5">
    <name type="scientific">Paludibacter jiangxiensis</name>
    <dbReference type="NCBI Taxonomy" id="681398"/>
    <lineage>
        <taxon>Bacteria</taxon>
        <taxon>Pseudomonadati</taxon>
        <taxon>Bacteroidota</taxon>
        <taxon>Bacteroidia</taxon>
        <taxon>Bacteroidales</taxon>
        <taxon>Paludibacteraceae</taxon>
        <taxon>Paludibacter</taxon>
    </lineage>
</organism>
<feature type="transmembrane region" description="Helical" evidence="3">
    <location>
        <begin position="393"/>
        <end position="417"/>
    </location>
</feature>
<evidence type="ECO:0000313" key="5">
    <source>
        <dbReference type="Proteomes" id="UP000076586"/>
    </source>
</evidence>
<feature type="transmembrane region" description="Helical" evidence="3">
    <location>
        <begin position="534"/>
        <end position="552"/>
    </location>
</feature>
<feature type="transmembrane region" description="Helical" evidence="3">
    <location>
        <begin position="470"/>
        <end position="497"/>
    </location>
</feature>
<dbReference type="GO" id="GO:0015562">
    <property type="term" value="F:efflux transmembrane transporter activity"/>
    <property type="evidence" value="ECO:0007669"/>
    <property type="project" value="InterPro"/>
</dbReference>
<feature type="transmembrane region" description="Helical" evidence="3">
    <location>
        <begin position="860"/>
        <end position="880"/>
    </location>
</feature>
<evidence type="ECO:0000256" key="3">
    <source>
        <dbReference type="SAM" id="Phobius"/>
    </source>
</evidence>
<feature type="transmembrane region" description="Helical" evidence="3">
    <location>
        <begin position="1036"/>
        <end position="1056"/>
    </location>
</feature>
<keyword evidence="3" id="KW-0812">Transmembrane</keyword>
<protein>
    <submittedName>
        <fullName evidence="4">Multidrug efflux pump subunit AcrB</fullName>
    </submittedName>
</protein>
<dbReference type="GO" id="GO:0042910">
    <property type="term" value="F:xenobiotic transmembrane transporter activity"/>
    <property type="evidence" value="ECO:0007669"/>
    <property type="project" value="TreeGrafter"/>
</dbReference>
<dbReference type="Pfam" id="PF02321">
    <property type="entry name" value="OEP"/>
    <property type="match status" value="1"/>
</dbReference>
<dbReference type="InterPro" id="IPR027463">
    <property type="entry name" value="AcrB_DN_DC_subdom"/>
</dbReference>
<feature type="coiled-coil region" evidence="2">
    <location>
        <begin position="150"/>
        <end position="177"/>
    </location>
</feature>
<dbReference type="STRING" id="681398.PJIAN_4297"/>
<feature type="transmembrane region" description="Helical" evidence="3">
    <location>
        <begin position="437"/>
        <end position="458"/>
    </location>
</feature>
<dbReference type="EMBL" id="BDCR01000004">
    <property type="protein sequence ID" value="GAT63756.1"/>
    <property type="molecule type" value="Genomic_DNA"/>
</dbReference>
<keyword evidence="2" id="KW-0175">Coiled coil</keyword>
<keyword evidence="3" id="KW-0472">Membrane</keyword>
<dbReference type="InterPro" id="IPR001036">
    <property type="entry name" value="Acrflvin-R"/>
</dbReference>
<comment type="similarity">
    <text evidence="1">Belongs to the outer membrane factor (OMF) (TC 1.B.17) family.</text>
</comment>
<dbReference type="Gene3D" id="3.30.2090.10">
    <property type="entry name" value="Multidrug efflux transporter AcrB TolC docking domain, DN and DC subdomains"/>
    <property type="match status" value="2"/>
</dbReference>
<dbReference type="InterPro" id="IPR003423">
    <property type="entry name" value="OMP_efflux"/>
</dbReference>
<dbReference type="RefSeq" id="WP_084252399.1">
    <property type="nucleotide sequence ID" value="NZ_BDCR01000004.1"/>
</dbReference>
<gene>
    <name evidence="4" type="ORF">PJIAN_4297</name>
</gene>
<feature type="transmembrane region" description="Helical" evidence="3">
    <location>
        <begin position="987"/>
        <end position="1016"/>
    </location>
</feature>
<dbReference type="SUPFAM" id="SSF82714">
    <property type="entry name" value="Multidrug efflux transporter AcrB TolC docking domain, DN and DC subdomains"/>
    <property type="match status" value="2"/>
</dbReference>
<dbReference type="SUPFAM" id="SSF82866">
    <property type="entry name" value="Multidrug efflux transporter AcrB transmembrane domain"/>
    <property type="match status" value="2"/>
</dbReference>
<dbReference type="SUPFAM" id="SSF56954">
    <property type="entry name" value="Outer membrane efflux proteins (OEP)"/>
    <property type="match status" value="1"/>
</dbReference>
<sequence>MKQKKIGFIAWAMRNHNITNLLVVMFVIFGVVALLKMPRNEFPQFTIRQGVVVGVYPGATSSEVEEQLTKQVENYLFGFKEVKKKDTYSESKDGMMYIYVELNDDVKNADEFWSKLKHGLNEFKSSLPTGVLALIANSDFGDTSALLISLSSDTKGYKEMEEQLKKLKAECRKIPAASKIKDYGIQREKIYVNVEPEKLNEYNIKSLSLLAQYQPNGLVSPAGTLKTGTNNLSVHFPPNFQSEKDLADQIVFSDPKGGVVRLKDIATIERCSDKDPDSYIKQNGKRTILLSLEMQPGNNIVSFGKDVQQALDNFKKHCPSGIEVNVISNLPEYVNESVTDFMREFVIAIIAVVLVVMLLLPRRVASIAGLTVPISVMITLGFLYFFGVELNTVSLAGLILVLGMIVDNSIVVIDNYVDKKDHKMFSWHAAIKSARELVTPIITATLAICVVYIPLGFMMPGTSGDFLKPLPLTICIALVVSVAVALFVVPFLNFYFIKKGLKADDEKKSKSFLDIMQAAFDATLEKAFRHPKRTLAIGVGSIVLAIVLFKSIDQRLFPEVERNQFAVEVYLDEGASLESTAKIMNQLSDMLEKDKRVTKVTSFIGTSSPRFHTAYAPHMPAPNYGQLMVNTIDNEATREICEEYNNKLAGAFPNAHVKWKILALQKSKYPIELRITGDSIKDIRKAEAMVDSVIKPVKGIAWVNPDWGQKSQSIRVDLDKDKANRMGYSKGVVATSVMVGLNGVPLTTVWEGDYPVGVELKQDQGEKKDVNFLGNQLVTSPMSYSAMPLRSFAKFSPEWNEGTIVHRNGTRTLTIQIDVASNYIASAITNEIRPQLDKLKFPDGVTLSYGGEIEDQEMSFIPMSIALVLSIGLIFLILLFQFKKIKMASIIMSTMLLSLPGAAIGLFLARYPFSLTAFLGITSLCGIVVRNGIILIDYLRELRVEHGMGVKEAALAAGKRRMRPIFLTSAAASVGVIPMIISRSPLWGPLGTVICFGLLISMVLTLFILPVLYTVLYKEKPNEKRKKHHMPYQKSVGSGATILLLLFSLSSISLSAQKREISLDECKKLAVQNNAKIKEANLDLQASQETRKAAFTSYFPKISASANWVKFSENLLKVNVPSVNLPVYNGDMSTLASATQFAYFPGMSVSTLDKAVVGNILIMQPVFAGGRIINGNKLAKLGEDVNASKVVLSKSEVLQKAEEQYWQIVSLREKMKTLRMLQMLLDSTYKQANDAYHAGLINRNDVMKVTLKKSDTKINELQLSNGIKLSTMVLCQYIGLPYDSAIVFGEEIPLYKMPEQVYLDSKQAVTNREEYKLLNKSVKAEELQSKLKLGEYMPEVAVGVGGVYQNVAGSHNSFGLVMASVKVPISDWWEASHTMKARKQKEQIARTQSKNNTELLALEIEKTWNELIESYKQIAIASESIGQAEENLRINRDNFNAGMINISDLLEAETMLQQAKNQLTDSQTRYKSKLAAYLQVTGRYEK</sequence>
<feature type="transmembrane region" description="Helical" evidence="3">
    <location>
        <begin position="341"/>
        <end position="360"/>
    </location>
</feature>
<dbReference type="Gene3D" id="3.30.70.1430">
    <property type="entry name" value="Multidrug efflux transporter AcrB pore domain"/>
    <property type="match status" value="2"/>
</dbReference>
<feature type="transmembrane region" description="Helical" evidence="3">
    <location>
        <begin position="915"/>
        <end position="939"/>
    </location>
</feature>
<dbReference type="Gene3D" id="1.20.1600.10">
    <property type="entry name" value="Outer membrane efflux proteins (OEP)"/>
    <property type="match status" value="1"/>
</dbReference>
<reference evidence="5" key="1">
    <citation type="submission" date="2016-04" db="EMBL/GenBank/DDBJ databases">
        <title>Draft genome sequence of Paludibacter jiangxiensis strain NM7.</title>
        <authorList>
            <person name="Qiu Y."/>
            <person name="Matsuura N."/>
            <person name="Ohashi A."/>
            <person name="Tourlousse M.D."/>
            <person name="Sekiguchi Y."/>
        </authorList>
    </citation>
    <scope>NUCLEOTIDE SEQUENCE [LARGE SCALE GENOMIC DNA]</scope>
    <source>
        <strain evidence="5">NM7</strain>
    </source>
</reference>
<feature type="transmembrane region" description="Helical" evidence="3">
    <location>
        <begin position="367"/>
        <end position="387"/>
    </location>
</feature>
<feature type="transmembrane region" description="Helical" evidence="3">
    <location>
        <begin position="887"/>
        <end position="909"/>
    </location>
</feature>
<dbReference type="OrthoDB" id="9798415at2"/>
<dbReference type="Proteomes" id="UP000076586">
    <property type="component" value="Unassembled WGS sequence"/>
</dbReference>
<evidence type="ECO:0000256" key="2">
    <source>
        <dbReference type="SAM" id="Coils"/>
    </source>
</evidence>
<dbReference type="Gene3D" id="1.20.1640.10">
    <property type="entry name" value="Multidrug efflux transporter AcrB transmembrane domain"/>
    <property type="match status" value="2"/>
</dbReference>
<dbReference type="Gene3D" id="3.30.70.1320">
    <property type="entry name" value="Multidrug efflux transporter AcrB pore domain like"/>
    <property type="match status" value="1"/>
</dbReference>
<feature type="transmembrane region" description="Helical" evidence="3">
    <location>
        <begin position="965"/>
        <end position="981"/>
    </location>
</feature>
<keyword evidence="3" id="KW-1133">Transmembrane helix</keyword>
<proteinExistence type="inferred from homology"/>
<dbReference type="Pfam" id="PF00873">
    <property type="entry name" value="ACR_tran"/>
    <property type="match status" value="1"/>
</dbReference>
<comment type="caution">
    <text evidence="4">The sequence shown here is derived from an EMBL/GenBank/DDBJ whole genome shotgun (WGS) entry which is preliminary data.</text>
</comment>